<dbReference type="EMBL" id="CPZJ01000014">
    <property type="protein sequence ID" value="CNG18031.1"/>
    <property type="molecule type" value="Genomic_DNA"/>
</dbReference>
<reference evidence="1 2" key="1">
    <citation type="submission" date="2015-03" db="EMBL/GenBank/DDBJ databases">
        <authorList>
            <person name="Murphy D."/>
        </authorList>
    </citation>
    <scope>NUCLEOTIDE SEQUENCE [LARGE SCALE GENOMIC DNA]</scope>
    <source>
        <strain evidence="1 2">BR165/97</strain>
    </source>
</reference>
<dbReference type="Proteomes" id="UP000038750">
    <property type="component" value="Unassembled WGS sequence"/>
</dbReference>
<evidence type="ECO:0000313" key="2">
    <source>
        <dbReference type="Proteomes" id="UP000038750"/>
    </source>
</evidence>
<organism evidence="1 2">
    <name type="scientific">Yersinia intermedia</name>
    <dbReference type="NCBI Taxonomy" id="631"/>
    <lineage>
        <taxon>Bacteria</taxon>
        <taxon>Pseudomonadati</taxon>
        <taxon>Pseudomonadota</taxon>
        <taxon>Gammaproteobacteria</taxon>
        <taxon>Enterobacterales</taxon>
        <taxon>Yersiniaceae</taxon>
        <taxon>Yersinia</taxon>
    </lineage>
</organism>
<dbReference type="eggNOG" id="ENOG50337UU">
    <property type="taxonomic scope" value="Bacteria"/>
</dbReference>
<dbReference type="RefSeq" id="WP_042568854.1">
    <property type="nucleotide sequence ID" value="NZ_CP009801.1"/>
</dbReference>
<protein>
    <submittedName>
        <fullName evidence="1">Uncharacterized protein</fullName>
    </submittedName>
</protein>
<name>A0A0T9MJZ2_YERIN</name>
<sequence>MNIFLNDLVTLNKIILENAQQQFTENVNLTRKLRATLTPLSDELIAQVSTENVSGEIRYQIETTTDGISWTMVLSFFLNKNVQEMPYVVLNFNQFGKFNEMIFQDVALKTERQYQAQLKLTRLEQRDALLRALSNYDAQTTLVIAIKSDTGLLNTITDPKIFYFAENYYPYIYRGIAPPNPRLELILIPIEYHQYWYNYYQDNIRKDYLYYLPDTFQLASNSNDNNKPMLSISFSAPEGATEVAQFNVTFDYFLLPKVDRQRINDAETTFIQSQPQGKLIPFSSAHSLKLRLSLPAGKTEETNAIVNLQSGIIDSFTLPSAQFAKIWDVLFDTTAQHLLLNGELEVKQEGFSPDNIPVQLRMPVEYKNNPQQFIDKSTPVEIVKTLKFISSQGAYDPTGPKPIEQMLISINNQTIALNSEQPTKTLKVKVSALQLILNPQEKLIYHYDVQIHYQDGARKELRDLTSTFEIIYVP</sequence>
<dbReference type="AlphaFoldDB" id="A0A0T9MJZ2"/>
<accession>A0A0T9MJZ2</accession>
<gene>
    <name evidence="1" type="ORF">ERS008530_03137</name>
</gene>
<dbReference type="OrthoDB" id="6490034at2"/>
<dbReference type="STRING" id="631.CH53_1764"/>
<dbReference type="KEGG" id="yin:CH53_1764"/>
<evidence type="ECO:0000313" key="1">
    <source>
        <dbReference type="EMBL" id="CNG18031.1"/>
    </source>
</evidence>
<proteinExistence type="predicted"/>